<dbReference type="Pfam" id="PF07727">
    <property type="entry name" value="RVT_2"/>
    <property type="match status" value="1"/>
</dbReference>
<dbReference type="InterPro" id="IPR006564">
    <property type="entry name" value="Znf_PMZ"/>
</dbReference>
<dbReference type="PANTHER" id="PTHR11439">
    <property type="entry name" value="GAG-POL-RELATED RETROTRANSPOSON"/>
    <property type="match status" value="1"/>
</dbReference>
<dbReference type="InterPro" id="IPR013103">
    <property type="entry name" value="RVT_2"/>
</dbReference>
<dbReference type="EMBL" id="BKCJ010003156">
    <property type="protein sequence ID" value="GEU53328.1"/>
    <property type="molecule type" value="Genomic_DNA"/>
</dbReference>
<evidence type="ECO:0000256" key="1">
    <source>
        <dbReference type="SAM" id="MobiDB-lite"/>
    </source>
</evidence>
<protein>
    <recommendedName>
        <fullName evidence="2">Zinc finger PMZ-type domain-containing protein</fullName>
    </recommendedName>
</protein>
<evidence type="ECO:0000259" key="2">
    <source>
        <dbReference type="SMART" id="SM00575"/>
    </source>
</evidence>
<feature type="domain" description="Zinc finger PMZ-type" evidence="2">
    <location>
        <begin position="52"/>
        <end position="76"/>
    </location>
</feature>
<feature type="region of interest" description="Disordered" evidence="1">
    <location>
        <begin position="667"/>
        <end position="687"/>
    </location>
</feature>
<dbReference type="GO" id="GO:0008270">
    <property type="term" value="F:zinc ion binding"/>
    <property type="evidence" value="ECO:0007669"/>
    <property type="project" value="InterPro"/>
</dbReference>
<dbReference type="SMART" id="SM00575">
    <property type="entry name" value="ZnF_PMZ"/>
    <property type="match status" value="1"/>
</dbReference>
<proteinExistence type="predicted"/>
<name>A0A6L2KV57_TANCI</name>
<gene>
    <name evidence="3" type="ORF">Tci_025306</name>
</gene>
<evidence type="ECO:0000313" key="3">
    <source>
        <dbReference type="EMBL" id="GEU53328.1"/>
    </source>
</evidence>
<feature type="compositionally biased region" description="Polar residues" evidence="1">
    <location>
        <begin position="265"/>
        <end position="296"/>
    </location>
</feature>
<dbReference type="PANTHER" id="PTHR11439:SF483">
    <property type="entry name" value="PEPTIDE SYNTHASE GLIP-LIKE, PUTATIVE (AFU_ORTHOLOGUE AFUA_3G12920)-RELATED"/>
    <property type="match status" value="1"/>
</dbReference>
<accession>A0A6L2KV57</accession>
<feature type="compositionally biased region" description="Basic and acidic residues" evidence="1">
    <location>
        <begin position="190"/>
        <end position="203"/>
    </location>
</feature>
<dbReference type="AlphaFoldDB" id="A0A6L2KV57"/>
<feature type="region of interest" description="Disordered" evidence="1">
    <location>
        <begin position="173"/>
        <end position="215"/>
    </location>
</feature>
<feature type="compositionally biased region" description="Basic and acidic residues" evidence="1">
    <location>
        <begin position="298"/>
        <end position="309"/>
    </location>
</feature>
<feature type="region of interest" description="Disordered" evidence="1">
    <location>
        <begin position="263"/>
        <end position="309"/>
    </location>
</feature>
<sequence length="703" mass="78939">MKQGWCEQAYKDLLWKVSSATSIKEFGVEQKLIYCSTTSVRSLMVKYLAVGTSQKWESIGIPCKHVVAACWNMALNDQAAPPLEALVNPCYWLSTWRETYSHKEQPIFRTKYWEKSTRLIILLPHKHHVKESIQERSKHKREHDRRMNDLMMQLKEGKVYSSKSLDAGLVVTESNETKSKRHVSSSRSGNDTHAEDVDIKPVNENKPMAKTRSKPYSSTTLYSTINNDWDHLFQPMFDEYFNPPTFVVSLVPVAAAPRAVDLDNSPVSTSIDQDASSTSIPSTQGKEHSPNISQGVEESPKTPHFHDDPLLESLHEDLTSQGSSSNVRSIHTLFESLGRWTKDNPIENVNGDPSCFVSTRKQLKTDAMWCYFDAFLTSVKIDEFGGVLKKKAILVAQGFRQEEGINFEESFTSVTRIDAIRIFVANVAHKNITIYQMDVKMDFLNGELKEETKPTEKHLNTVKRIFRYLKGTINMGLWYSKDTDMSLTAYADADHAGCQDTRRSTSGSTQFLGEGREWSSGTLLCSDTDMSLTAYADADYAGCQDTRRTRNEKHVSKKAKTSDRGRGRVKVVTHERFNTTAGNHVKEILLKLNLPDHMSVLMDSKIHIKVDMELKNFKKDAPLKLSSYQIKKDMSNNLQVGQEGLDGSGVVAVIGLSAAAGQGSAGGLGGAGVGSQGSPHTRWKREEYKQKELVHKKELPLNL</sequence>
<comment type="caution">
    <text evidence="3">The sequence shown here is derived from an EMBL/GenBank/DDBJ whole genome shotgun (WGS) entry which is preliminary data.</text>
</comment>
<organism evidence="3">
    <name type="scientific">Tanacetum cinerariifolium</name>
    <name type="common">Dalmatian daisy</name>
    <name type="synonym">Chrysanthemum cinerariifolium</name>
    <dbReference type="NCBI Taxonomy" id="118510"/>
    <lineage>
        <taxon>Eukaryota</taxon>
        <taxon>Viridiplantae</taxon>
        <taxon>Streptophyta</taxon>
        <taxon>Embryophyta</taxon>
        <taxon>Tracheophyta</taxon>
        <taxon>Spermatophyta</taxon>
        <taxon>Magnoliopsida</taxon>
        <taxon>eudicotyledons</taxon>
        <taxon>Gunneridae</taxon>
        <taxon>Pentapetalae</taxon>
        <taxon>asterids</taxon>
        <taxon>campanulids</taxon>
        <taxon>Asterales</taxon>
        <taxon>Asteraceae</taxon>
        <taxon>Asteroideae</taxon>
        <taxon>Anthemideae</taxon>
        <taxon>Anthemidinae</taxon>
        <taxon>Tanacetum</taxon>
    </lineage>
</organism>
<reference evidence="3" key="1">
    <citation type="journal article" date="2019" name="Sci. Rep.">
        <title>Draft genome of Tanacetum cinerariifolium, the natural source of mosquito coil.</title>
        <authorList>
            <person name="Yamashiro T."/>
            <person name="Shiraishi A."/>
            <person name="Satake H."/>
            <person name="Nakayama K."/>
        </authorList>
    </citation>
    <scope>NUCLEOTIDE SEQUENCE</scope>
</reference>